<organism evidence="1 2">
    <name type="scientific">Blautia hydrogenotrophica (strain DSM 10507 / JCM 14656 / S5a33)</name>
    <name type="common">Ruminococcus hydrogenotrophicus</name>
    <dbReference type="NCBI Taxonomy" id="476272"/>
    <lineage>
        <taxon>Bacteria</taxon>
        <taxon>Bacillati</taxon>
        <taxon>Bacillota</taxon>
        <taxon>Clostridia</taxon>
        <taxon>Lachnospirales</taxon>
        <taxon>Lachnospiraceae</taxon>
        <taxon>Blautia</taxon>
    </lineage>
</organism>
<comment type="caution">
    <text evidence="1">The sequence shown here is derived from an EMBL/GenBank/DDBJ whole genome shotgun (WGS) entry which is preliminary data.</text>
</comment>
<gene>
    <name evidence="1" type="ORF">RUMHYD_00033</name>
</gene>
<keyword evidence="2" id="KW-1185">Reference proteome</keyword>
<dbReference type="GeneID" id="86821208"/>
<dbReference type="HOGENOM" id="CLU_3004991_0_0_9"/>
<name>C0CGS0_BLAHS</name>
<protein>
    <submittedName>
        <fullName evidence="1">Uncharacterized protein</fullName>
    </submittedName>
</protein>
<dbReference type="Proteomes" id="UP000003100">
    <property type="component" value="Unassembled WGS sequence"/>
</dbReference>
<dbReference type="RefSeq" id="WP_005944608.1">
    <property type="nucleotide sequence ID" value="NZ_CP136423.1"/>
</dbReference>
<dbReference type="PATRIC" id="fig|476272.21.peg.3038"/>
<dbReference type="EMBL" id="ACBZ01000002">
    <property type="protein sequence ID" value="EEG50976.1"/>
    <property type="molecule type" value="Genomic_DNA"/>
</dbReference>
<reference evidence="1 2" key="1">
    <citation type="submission" date="2009-01" db="EMBL/GenBank/DDBJ databases">
        <authorList>
            <person name="Fulton L."/>
            <person name="Clifton S."/>
            <person name="Fulton B."/>
            <person name="Xu J."/>
            <person name="Minx P."/>
            <person name="Pepin K.H."/>
            <person name="Johnson M."/>
            <person name="Bhonagiri V."/>
            <person name="Nash W.E."/>
            <person name="Mardis E.R."/>
            <person name="Wilson R.K."/>
        </authorList>
    </citation>
    <scope>NUCLEOTIDE SEQUENCE [LARGE SCALE GENOMIC DNA]</scope>
    <source>
        <strain evidence="2">DSM 10507 / JCM 14656 / S5a33</strain>
    </source>
</reference>
<reference evidence="1 2" key="2">
    <citation type="submission" date="2009-02" db="EMBL/GenBank/DDBJ databases">
        <title>Draft genome sequence of Blautia hydrogenotrophica DSM 10507 (Ruminococcus hydrogenotrophicus DSM 10507).</title>
        <authorList>
            <person name="Sudarsanam P."/>
            <person name="Ley R."/>
            <person name="Guruge J."/>
            <person name="Turnbaugh P.J."/>
            <person name="Mahowald M."/>
            <person name="Liep D."/>
            <person name="Gordon J."/>
        </authorList>
    </citation>
    <scope>NUCLEOTIDE SEQUENCE [LARGE SCALE GENOMIC DNA]</scope>
    <source>
        <strain evidence="2">DSM 10507 / JCM 14656 / S5a33</strain>
    </source>
</reference>
<accession>C0CGS0</accession>
<evidence type="ECO:0000313" key="1">
    <source>
        <dbReference type="EMBL" id="EEG50976.1"/>
    </source>
</evidence>
<proteinExistence type="predicted"/>
<dbReference type="AlphaFoldDB" id="C0CGS0"/>
<evidence type="ECO:0000313" key="2">
    <source>
        <dbReference type="Proteomes" id="UP000003100"/>
    </source>
</evidence>
<sequence>MLLRLIGKVLIELGQDKNVIAAIGVAMQGGTVNCTVKYGEEEIKIPVSRHQICSWL</sequence>